<sequence>MPPQQPPAPQRDREQQDLPALGVLNTPAMEQDDEQQLDVEMWVECELVTSGEPVCTWETNQVIPAGAATDARSDTSG</sequence>
<evidence type="ECO:0000313" key="2">
    <source>
        <dbReference type="Proteomes" id="UP000190648"/>
    </source>
</evidence>
<dbReference type="Proteomes" id="UP000190648">
    <property type="component" value="Unassembled WGS sequence"/>
</dbReference>
<accession>A0A1V4KA15</accession>
<keyword evidence="2" id="KW-1185">Reference proteome</keyword>
<organism evidence="1 2">
    <name type="scientific">Patagioenas fasciata monilis</name>
    <dbReference type="NCBI Taxonomy" id="372326"/>
    <lineage>
        <taxon>Eukaryota</taxon>
        <taxon>Metazoa</taxon>
        <taxon>Chordata</taxon>
        <taxon>Craniata</taxon>
        <taxon>Vertebrata</taxon>
        <taxon>Euteleostomi</taxon>
        <taxon>Archelosauria</taxon>
        <taxon>Archosauria</taxon>
        <taxon>Dinosauria</taxon>
        <taxon>Saurischia</taxon>
        <taxon>Theropoda</taxon>
        <taxon>Coelurosauria</taxon>
        <taxon>Aves</taxon>
        <taxon>Neognathae</taxon>
        <taxon>Neoaves</taxon>
        <taxon>Columbimorphae</taxon>
        <taxon>Columbiformes</taxon>
        <taxon>Columbidae</taxon>
        <taxon>Patagioenas</taxon>
    </lineage>
</organism>
<gene>
    <name evidence="1" type="ORF">AV530_009679</name>
</gene>
<proteinExistence type="predicted"/>
<evidence type="ECO:0000313" key="1">
    <source>
        <dbReference type="EMBL" id="OPJ81234.1"/>
    </source>
</evidence>
<dbReference type="EMBL" id="LSYS01004022">
    <property type="protein sequence ID" value="OPJ81234.1"/>
    <property type="molecule type" value="Genomic_DNA"/>
</dbReference>
<name>A0A1V4KA15_PATFA</name>
<dbReference type="AlphaFoldDB" id="A0A1V4KA15"/>
<comment type="caution">
    <text evidence="1">The sequence shown here is derived from an EMBL/GenBank/DDBJ whole genome shotgun (WGS) entry which is preliminary data.</text>
</comment>
<reference evidence="1 2" key="1">
    <citation type="submission" date="2016-02" db="EMBL/GenBank/DDBJ databases">
        <title>Band-tailed pigeon sequencing and assembly.</title>
        <authorList>
            <person name="Soares A.E."/>
            <person name="Novak B.J."/>
            <person name="Rice E.S."/>
            <person name="O'Connell B."/>
            <person name="Chang D."/>
            <person name="Weber S."/>
            <person name="Shapiro B."/>
        </authorList>
    </citation>
    <scope>NUCLEOTIDE SEQUENCE [LARGE SCALE GENOMIC DNA]</scope>
    <source>
        <strain evidence="1">BTP2013</strain>
        <tissue evidence="1">Blood</tissue>
    </source>
</reference>
<protein>
    <submittedName>
        <fullName evidence="1">Uncharacterized protein</fullName>
    </submittedName>
</protein>